<accession>A0A856MQ68</accession>
<dbReference type="InterPro" id="IPR032787">
    <property type="entry name" value="Prok-E2_D"/>
</dbReference>
<dbReference type="RefSeq" id="WP_169266884.1">
    <property type="nucleotide sequence ID" value="NZ_CAWOXK010000002.1"/>
</dbReference>
<geneLocation type="plasmid" evidence="2">
    <name>pboct1</name>
</geneLocation>
<keyword evidence="1" id="KW-0614">Plasmid</keyword>
<reference evidence="1 2" key="1">
    <citation type="submission" date="2018-06" db="EMBL/GenBank/DDBJ databases">
        <title>Comparative genomics of Brasilonema spp. strains.</title>
        <authorList>
            <person name="Alvarenga D.O."/>
            <person name="Fiore M.F."/>
            <person name="Varani A.M."/>
        </authorList>
    </citation>
    <scope>NUCLEOTIDE SEQUENCE [LARGE SCALE GENOMIC DNA]</scope>
    <source>
        <strain evidence="1 2">CENA114</strain>
        <plasmid evidence="2">pboct1</plasmid>
    </source>
</reference>
<sequence>MNTEVNAQLILSNIPTQEILGHLIILRGQFVLVEKEGKKTQYKFLSPEAVEKAFTTKTVSSGWLSPNTLWWEKTPFGEGVIQFYPPKKYSVSIQTSEENKTITIPMPAFLFAGCNSSYYLWAIKGKTFKQDCQLYKAPLPNIWDDSNRICFGRNTPPACNPNSINKAWELFWRSSFNEDFSQNKCKSHLHNVCNLLISLQGTKSFPAKELLTSNYQRVKTPNDIPRYIF</sequence>
<dbReference type="Pfam" id="PF14460">
    <property type="entry name" value="Prok-E2_D"/>
    <property type="match status" value="1"/>
</dbReference>
<dbReference type="KEGG" id="bsen:DP114_33705"/>
<dbReference type="Proteomes" id="UP000503129">
    <property type="component" value="Plasmid pBOCT1"/>
</dbReference>
<organism evidence="1 2">
    <name type="scientific">Brasilonema sennae CENA114</name>
    <dbReference type="NCBI Taxonomy" id="415709"/>
    <lineage>
        <taxon>Bacteria</taxon>
        <taxon>Bacillati</taxon>
        <taxon>Cyanobacteriota</taxon>
        <taxon>Cyanophyceae</taxon>
        <taxon>Nostocales</taxon>
        <taxon>Scytonemataceae</taxon>
        <taxon>Brasilonema</taxon>
        <taxon>Bromeliae group (in: Brasilonema)</taxon>
    </lineage>
</organism>
<evidence type="ECO:0000313" key="2">
    <source>
        <dbReference type="Proteomes" id="UP000503129"/>
    </source>
</evidence>
<dbReference type="EMBL" id="CP030119">
    <property type="protein sequence ID" value="QDL12702.1"/>
    <property type="molecule type" value="Genomic_DNA"/>
</dbReference>
<gene>
    <name evidence="1" type="ORF">DP114_33705</name>
</gene>
<protein>
    <submittedName>
        <fullName evidence="1">Uncharacterized protein</fullName>
    </submittedName>
</protein>
<proteinExistence type="predicted"/>
<dbReference type="AlphaFoldDB" id="A0A856MQ68"/>
<name>A0A856MQ68_9CYAN</name>
<keyword evidence="2" id="KW-1185">Reference proteome</keyword>
<evidence type="ECO:0000313" key="1">
    <source>
        <dbReference type="EMBL" id="QDL12702.1"/>
    </source>
</evidence>